<evidence type="ECO:0000313" key="4">
    <source>
        <dbReference type="Proteomes" id="UP000002698"/>
    </source>
</evidence>
<keyword evidence="2" id="KW-0812">Transmembrane</keyword>
<feature type="region of interest" description="Disordered" evidence="1">
    <location>
        <begin position="93"/>
        <end position="115"/>
    </location>
</feature>
<geneLocation type="plasmid" evidence="3 4">
    <name>PL131</name>
</geneLocation>
<feature type="transmembrane region" description="Helical" evidence="2">
    <location>
        <begin position="69"/>
        <end position="90"/>
    </location>
</feature>
<feature type="transmembrane region" description="Helical" evidence="2">
    <location>
        <begin position="22"/>
        <end position="49"/>
    </location>
</feature>
<organism evidence="3 4">
    <name type="scientific">Natronomonas pharaonis (strain ATCC 35678 / DSM 2160 / CIP 103997 / JCM 8858 / NBRC 14720 / NCIMB 2260 / Gabara)</name>
    <name type="common">Halobacterium pharaonis</name>
    <dbReference type="NCBI Taxonomy" id="348780"/>
    <lineage>
        <taxon>Archaea</taxon>
        <taxon>Methanobacteriati</taxon>
        <taxon>Methanobacteriota</taxon>
        <taxon>Stenosarchaea group</taxon>
        <taxon>Halobacteria</taxon>
        <taxon>Halobacteriales</taxon>
        <taxon>Natronomonadaceae</taxon>
        <taxon>Natronomonas</taxon>
    </lineage>
</organism>
<reference evidence="3 4" key="1">
    <citation type="journal article" date="2005" name="Genome Res.">
        <title>Living with two extremes: conclusions from the genome sequence of Natronomonas pharaonis.</title>
        <authorList>
            <person name="Falb M."/>
            <person name="Pfeiffer F."/>
            <person name="Palm P."/>
            <person name="Rodewald K."/>
            <person name="Hickmann V."/>
            <person name="Tittor J."/>
            <person name="Oesterhelt D."/>
        </authorList>
    </citation>
    <scope>NUCLEOTIDE SEQUENCE [LARGE SCALE GENOMIC DNA]</scope>
    <source>
        <strain evidence="4">ATCC 35678 / DSM 2160 / CIP 103997 / JCM 8858 / NBRC 14720 / NCIMB 2260 / Gabara</strain>
    </source>
</reference>
<dbReference type="HOGENOM" id="CLU_2103577_0_0_2"/>
<evidence type="ECO:0000313" key="3">
    <source>
        <dbReference type="EMBL" id="CAI50895.1"/>
    </source>
</evidence>
<name>Q3ILX5_NATPD</name>
<dbReference type="EnsemblBacteria" id="CAI50895">
    <property type="protein sequence ID" value="CAI50895"/>
    <property type="gene ID" value="NP_6230A"/>
</dbReference>
<proteinExistence type="predicted"/>
<dbReference type="KEGG" id="nph:NP_6230A"/>
<evidence type="ECO:0000256" key="2">
    <source>
        <dbReference type="SAM" id="Phobius"/>
    </source>
</evidence>
<feature type="compositionally biased region" description="Polar residues" evidence="1">
    <location>
        <begin position="105"/>
        <end position="115"/>
    </location>
</feature>
<dbReference type="EMBL" id="CR936258">
    <property type="protein sequence ID" value="CAI50895.1"/>
    <property type="molecule type" value="Genomic_DNA"/>
</dbReference>
<dbReference type="Proteomes" id="UP000002698">
    <property type="component" value="Plasmid PL131"/>
</dbReference>
<dbReference type="AlphaFoldDB" id="Q3ILX5"/>
<accession>Q3ILX5</accession>
<sequence>MSEDTTTDNDGKRLGTRFRPDTIGHVFGTMAAVGGGVFLLSFFSVFGYAMLANPPDGAPLPLPITIAGIGPWMCVTAGLWGYVVWGSWTLRNHRQEPRRSEREVISNSDNRNLQR</sequence>
<keyword evidence="3" id="KW-0614">Plasmid</keyword>
<gene>
    <name evidence="3" type="ordered locus">NP_6230A</name>
</gene>
<keyword evidence="2" id="KW-0472">Membrane</keyword>
<keyword evidence="4" id="KW-1185">Reference proteome</keyword>
<protein>
    <submittedName>
        <fullName evidence="3">Uncharacterized protein</fullName>
    </submittedName>
</protein>
<keyword evidence="2" id="KW-1133">Transmembrane helix</keyword>
<feature type="compositionally biased region" description="Basic and acidic residues" evidence="1">
    <location>
        <begin position="93"/>
        <end position="104"/>
    </location>
</feature>
<evidence type="ECO:0000256" key="1">
    <source>
        <dbReference type="SAM" id="MobiDB-lite"/>
    </source>
</evidence>